<dbReference type="PANTHER" id="PTHR34590">
    <property type="entry name" value="OS03G0124300 PROTEIN-RELATED"/>
    <property type="match status" value="1"/>
</dbReference>
<dbReference type="CDD" id="cd12087">
    <property type="entry name" value="TM_EGFR-like"/>
    <property type="match status" value="1"/>
</dbReference>
<dbReference type="InterPro" id="IPR045272">
    <property type="entry name" value="ANXUR1/2-like"/>
</dbReference>
<sequence>MEEIFQSHKIISYFSFLFHFSSLFFPSASYTLPDLYFINCGSSSNPIVTGRTFTGDEKPAGKFVLSSGGSKPVQNLSLPAISLYQSARVFRKSSWYEFNVDQTGPYVVRFHFYPFSSLGNLSDARFSVSASGFPLLSNFTLVKYNLVGNFPLIQEFLINVPSGKLRIEFVPFKDHYFAFVNAIEVFLAPPDFIPDFAPHVTSEGNDEDYNGVLNGPLHVIHRINVGGPNIMPNNDSLLRYWIPDDNYLFIKNSARNSEVYGGKPNYQAPGATEFDAPDFVYRTAKEMNIDNNSGSGSLSNFNISWRFDVKKGADHLVRVHFCDIVSRTTNEFLRFNLYIYSEFSLEIYPYGVISQPAAPFYRDFVVSADDSGFMNISVGPKRRLRDQTAFLNGVEIMELIRDHIGSASSGDSDSKRKHLLVIIGCVVGGVILALVIVIVFVLGLKRRKSKPVEDFDFPLAPVQGGSSYSRTTVRTASGSPLADLHLADFGLSRSGLFEETHVSTDVKGSFGYLDPEYFKCLQLTQKSDVYSFGVVLLEVLCARPVIDHLLPREQVNLADWGVSCQRKGELEKIIDHLLVGRINPNSLRKFGETVEKCLQENGADRPNMVDVLWDLEYCLQLQNMVVPREPYEDSTTDVAWGLRCGCSAVAV</sequence>
<evidence type="ECO:0000256" key="1">
    <source>
        <dbReference type="ARBA" id="ARBA00004479"/>
    </source>
</evidence>
<comment type="subcellular location">
    <subcellularLocation>
        <location evidence="1">Membrane</location>
        <topology evidence="1">Single-pass type I membrane protein</topology>
    </subcellularLocation>
</comment>
<comment type="caution">
    <text evidence="9">The sequence shown here is derived from an EMBL/GenBank/DDBJ whole genome shotgun (WGS) entry which is preliminary data.</text>
</comment>
<feature type="domain" description="Protein kinase" evidence="8">
    <location>
        <begin position="287"/>
        <end position="618"/>
    </location>
</feature>
<evidence type="ECO:0000256" key="7">
    <source>
        <dbReference type="SAM" id="Phobius"/>
    </source>
</evidence>
<dbReference type="Pfam" id="PF07714">
    <property type="entry name" value="PK_Tyr_Ser-Thr"/>
    <property type="match status" value="1"/>
</dbReference>
<gene>
    <name evidence="9" type="ORF">DH2020_037553</name>
</gene>
<keyword evidence="2" id="KW-0723">Serine/threonine-protein kinase</keyword>
<dbReference type="SUPFAM" id="SSF56112">
    <property type="entry name" value="Protein kinase-like (PK-like)"/>
    <property type="match status" value="1"/>
</dbReference>
<evidence type="ECO:0000256" key="3">
    <source>
        <dbReference type="ARBA" id="ARBA00022679"/>
    </source>
</evidence>
<dbReference type="Pfam" id="PF12819">
    <property type="entry name" value="Malectin_like"/>
    <property type="match status" value="1"/>
</dbReference>
<accession>A0ABR0V2A4</accession>
<name>A0ABR0V2A4_REHGL</name>
<dbReference type="Gene3D" id="1.10.510.10">
    <property type="entry name" value="Transferase(Phosphotransferase) domain 1"/>
    <property type="match status" value="1"/>
</dbReference>
<evidence type="ECO:0000256" key="6">
    <source>
        <dbReference type="ARBA" id="ARBA00023180"/>
    </source>
</evidence>
<keyword evidence="7" id="KW-0472">Membrane</keyword>
<evidence type="ECO:0000259" key="8">
    <source>
        <dbReference type="PROSITE" id="PS50011"/>
    </source>
</evidence>
<dbReference type="InterPro" id="IPR000719">
    <property type="entry name" value="Prot_kinase_dom"/>
</dbReference>
<dbReference type="Proteomes" id="UP001318860">
    <property type="component" value="Unassembled WGS sequence"/>
</dbReference>
<evidence type="ECO:0000313" key="9">
    <source>
        <dbReference type="EMBL" id="KAK6128703.1"/>
    </source>
</evidence>
<keyword evidence="7" id="KW-0812">Transmembrane</keyword>
<keyword evidence="6" id="KW-0325">Glycoprotein</keyword>
<dbReference type="InterPro" id="IPR001245">
    <property type="entry name" value="Ser-Thr/Tyr_kinase_cat_dom"/>
</dbReference>
<feature type="transmembrane region" description="Helical" evidence="7">
    <location>
        <begin position="419"/>
        <end position="442"/>
    </location>
</feature>
<dbReference type="EMBL" id="JABTTQ020001705">
    <property type="protein sequence ID" value="KAK6128703.1"/>
    <property type="molecule type" value="Genomic_DNA"/>
</dbReference>
<evidence type="ECO:0000256" key="2">
    <source>
        <dbReference type="ARBA" id="ARBA00022527"/>
    </source>
</evidence>
<keyword evidence="10" id="KW-1185">Reference proteome</keyword>
<dbReference type="InterPro" id="IPR024788">
    <property type="entry name" value="Malectin-like_Carb-bd_dom"/>
</dbReference>
<proteinExistence type="predicted"/>
<dbReference type="PROSITE" id="PS50011">
    <property type="entry name" value="PROTEIN_KINASE_DOM"/>
    <property type="match status" value="1"/>
</dbReference>
<protein>
    <recommendedName>
        <fullName evidence="8">Protein kinase domain-containing protein</fullName>
    </recommendedName>
</protein>
<keyword evidence="4" id="KW-0547">Nucleotide-binding</keyword>
<keyword evidence="7" id="KW-1133">Transmembrane helix</keyword>
<evidence type="ECO:0000256" key="5">
    <source>
        <dbReference type="ARBA" id="ARBA00022840"/>
    </source>
</evidence>
<keyword evidence="2" id="KW-0418">Kinase</keyword>
<organism evidence="9 10">
    <name type="scientific">Rehmannia glutinosa</name>
    <name type="common">Chinese foxglove</name>
    <dbReference type="NCBI Taxonomy" id="99300"/>
    <lineage>
        <taxon>Eukaryota</taxon>
        <taxon>Viridiplantae</taxon>
        <taxon>Streptophyta</taxon>
        <taxon>Embryophyta</taxon>
        <taxon>Tracheophyta</taxon>
        <taxon>Spermatophyta</taxon>
        <taxon>Magnoliopsida</taxon>
        <taxon>eudicotyledons</taxon>
        <taxon>Gunneridae</taxon>
        <taxon>Pentapetalae</taxon>
        <taxon>asterids</taxon>
        <taxon>lamiids</taxon>
        <taxon>Lamiales</taxon>
        <taxon>Orobanchaceae</taxon>
        <taxon>Rehmannieae</taxon>
        <taxon>Rehmannia</taxon>
    </lineage>
</organism>
<keyword evidence="3" id="KW-0808">Transferase</keyword>
<keyword evidence="5" id="KW-0067">ATP-binding</keyword>
<dbReference type="PANTHER" id="PTHR34590:SF12">
    <property type="entry name" value="CARBOHYDRATE-BINDING PROTEIN OF THE ER PROTEIN"/>
    <property type="match status" value="1"/>
</dbReference>
<dbReference type="Gene3D" id="2.60.120.430">
    <property type="entry name" value="Galactose-binding lectin"/>
    <property type="match status" value="2"/>
</dbReference>
<reference evidence="9 10" key="1">
    <citation type="journal article" date="2021" name="Comput. Struct. Biotechnol. J.">
        <title>De novo genome assembly of the potent medicinal plant Rehmannia glutinosa using nanopore technology.</title>
        <authorList>
            <person name="Ma L."/>
            <person name="Dong C."/>
            <person name="Song C."/>
            <person name="Wang X."/>
            <person name="Zheng X."/>
            <person name="Niu Y."/>
            <person name="Chen S."/>
            <person name="Feng W."/>
        </authorList>
    </citation>
    <scope>NUCLEOTIDE SEQUENCE [LARGE SCALE GENOMIC DNA]</scope>
    <source>
        <strain evidence="9">DH-2019</strain>
    </source>
</reference>
<dbReference type="InterPro" id="IPR011009">
    <property type="entry name" value="Kinase-like_dom_sf"/>
</dbReference>
<evidence type="ECO:0000256" key="4">
    <source>
        <dbReference type="ARBA" id="ARBA00022741"/>
    </source>
</evidence>
<evidence type="ECO:0000313" key="10">
    <source>
        <dbReference type="Proteomes" id="UP001318860"/>
    </source>
</evidence>